<proteinExistence type="predicted"/>
<evidence type="ECO:0000313" key="1">
    <source>
        <dbReference type="EMBL" id="VFJ51270.1"/>
    </source>
</evidence>
<gene>
    <name evidence="1" type="ORF">BECKDK2373B_GA0170837_103235</name>
</gene>
<name>A0A450SEU7_9GAMM</name>
<accession>A0A450SEU7</accession>
<sequence length="92" mass="10914">MVTDEEYKRITQYLQSQTRREEEDDGWWSANVSFYGNEVVISTYKFGKPHDSREFSLLDISPYDDRLDDEDSIHFITPLGKKRIAYDKDGVR</sequence>
<dbReference type="AlphaFoldDB" id="A0A450SEU7"/>
<protein>
    <submittedName>
        <fullName evidence="1">Uncharacterized protein</fullName>
    </submittedName>
</protein>
<organism evidence="1">
    <name type="scientific">Candidatus Kentrum sp. DK</name>
    <dbReference type="NCBI Taxonomy" id="2126562"/>
    <lineage>
        <taxon>Bacteria</taxon>
        <taxon>Pseudomonadati</taxon>
        <taxon>Pseudomonadota</taxon>
        <taxon>Gammaproteobacteria</taxon>
        <taxon>Candidatus Kentrum</taxon>
    </lineage>
</organism>
<dbReference type="EMBL" id="CAADEX010000032">
    <property type="protein sequence ID" value="VFJ51270.1"/>
    <property type="molecule type" value="Genomic_DNA"/>
</dbReference>
<reference evidence="1" key="1">
    <citation type="submission" date="2019-02" db="EMBL/GenBank/DDBJ databases">
        <authorList>
            <person name="Gruber-Vodicka R. H."/>
            <person name="Seah K. B. B."/>
        </authorList>
    </citation>
    <scope>NUCLEOTIDE SEQUENCE</scope>
    <source>
        <strain evidence="1">BECK_DK47</strain>
    </source>
</reference>